<evidence type="ECO:0000256" key="1">
    <source>
        <dbReference type="SAM" id="MobiDB-lite"/>
    </source>
</evidence>
<sequence length="191" mass="21609">MSKGSREVRVVDCRPEDKQDETVTFDSSLNATQRLTKVQRVADVAKKPHLKDPDPNLANITFLDWLQFYDRDKFHQLPKARPRVISCWPKYDPREDEGDDLTCPASLDLEATPFTSWSLIKLASSSNASKRPSPSKRNTSARPSLLKQGLHQWKLALLDAEALDRRHPNTQPPVNDDEGEISPVAKNLGLR</sequence>
<gene>
    <name evidence="2" type="ORF">Egran_01122</name>
</gene>
<keyword evidence="3" id="KW-1185">Reference proteome</keyword>
<accession>A0A232M3X3</accession>
<protein>
    <submittedName>
        <fullName evidence="2">Uncharacterized protein</fullName>
    </submittedName>
</protein>
<organism evidence="2 3">
    <name type="scientific">Elaphomyces granulatus</name>
    <dbReference type="NCBI Taxonomy" id="519963"/>
    <lineage>
        <taxon>Eukaryota</taxon>
        <taxon>Fungi</taxon>
        <taxon>Dikarya</taxon>
        <taxon>Ascomycota</taxon>
        <taxon>Pezizomycotina</taxon>
        <taxon>Eurotiomycetes</taxon>
        <taxon>Eurotiomycetidae</taxon>
        <taxon>Eurotiales</taxon>
        <taxon>Elaphomycetaceae</taxon>
        <taxon>Elaphomyces</taxon>
    </lineage>
</organism>
<feature type="region of interest" description="Disordered" evidence="1">
    <location>
        <begin position="162"/>
        <end position="191"/>
    </location>
</feature>
<name>A0A232M3X3_9EURO</name>
<evidence type="ECO:0000313" key="2">
    <source>
        <dbReference type="EMBL" id="OXV11120.1"/>
    </source>
</evidence>
<feature type="region of interest" description="Disordered" evidence="1">
    <location>
        <begin position="125"/>
        <end position="145"/>
    </location>
</feature>
<proteinExistence type="predicted"/>
<feature type="compositionally biased region" description="Low complexity" evidence="1">
    <location>
        <begin position="125"/>
        <end position="137"/>
    </location>
</feature>
<reference evidence="2 3" key="1">
    <citation type="journal article" date="2015" name="Environ. Microbiol.">
        <title>Metagenome sequence of Elaphomyces granulatus from sporocarp tissue reveals Ascomycota ectomycorrhizal fingerprints of genome expansion and a Proteobacteria-rich microbiome.</title>
        <authorList>
            <person name="Quandt C.A."/>
            <person name="Kohler A."/>
            <person name="Hesse C.N."/>
            <person name="Sharpton T.J."/>
            <person name="Martin F."/>
            <person name="Spatafora J.W."/>
        </authorList>
    </citation>
    <scope>NUCLEOTIDE SEQUENCE [LARGE SCALE GENOMIC DNA]</scope>
    <source>
        <strain evidence="2 3">OSC145934</strain>
    </source>
</reference>
<comment type="caution">
    <text evidence="2">The sequence shown here is derived from an EMBL/GenBank/DDBJ whole genome shotgun (WGS) entry which is preliminary data.</text>
</comment>
<dbReference type="AlphaFoldDB" id="A0A232M3X3"/>
<dbReference type="EMBL" id="NPHW01002606">
    <property type="protein sequence ID" value="OXV11120.1"/>
    <property type="molecule type" value="Genomic_DNA"/>
</dbReference>
<evidence type="ECO:0000313" key="3">
    <source>
        <dbReference type="Proteomes" id="UP000243515"/>
    </source>
</evidence>
<dbReference type="Proteomes" id="UP000243515">
    <property type="component" value="Unassembled WGS sequence"/>
</dbReference>